<comment type="caution">
    <text evidence="5">The sequence shown here is derived from an EMBL/GenBank/DDBJ whole genome shotgun (WGS) entry which is preliminary data.</text>
</comment>
<dbReference type="GO" id="GO:0070043">
    <property type="term" value="F:rRNA (guanine-N7-)-methyltransferase activity"/>
    <property type="evidence" value="ECO:0007669"/>
    <property type="project" value="TreeGrafter"/>
</dbReference>
<dbReference type="PANTHER" id="PTHR47313">
    <property type="entry name" value="RIBOSOMAL RNA LARGE SUBUNIT METHYLTRANSFERASE K/L"/>
    <property type="match status" value="1"/>
</dbReference>
<dbReference type="Pfam" id="PF01170">
    <property type="entry name" value="UPF0020"/>
    <property type="match status" value="1"/>
</dbReference>
<dbReference type="InterPro" id="IPR029063">
    <property type="entry name" value="SAM-dependent_MTases_sf"/>
</dbReference>
<dbReference type="InterPro" id="IPR000241">
    <property type="entry name" value="RlmKL-like_Mtase"/>
</dbReference>
<proteinExistence type="predicted"/>
<accession>A0A0P9CE56</accession>
<dbReference type="GO" id="GO:0008990">
    <property type="term" value="F:rRNA (guanine-N2-)-methyltransferase activity"/>
    <property type="evidence" value="ECO:0007669"/>
    <property type="project" value="TreeGrafter"/>
</dbReference>
<keyword evidence="3" id="KW-0694">RNA-binding</keyword>
<evidence type="ECO:0000313" key="6">
    <source>
        <dbReference type="Proteomes" id="UP000050482"/>
    </source>
</evidence>
<protein>
    <recommendedName>
        <fullName evidence="4">THUMP domain-containing protein</fullName>
    </recommendedName>
</protein>
<reference evidence="5 6" key="1">
    <citation type="submission" date="2015-09" db="EMBL/GenBank/DDBJ databases">
        <title>Draft genome sequence of Alicyclobacillus ferrooxydans DSM 22381.</title>
        <authorList>
            <person name="Hemp J."/>
        </authorList>
    </citation>
    <scope>NUCLEOTIDE SEQUENCE [LARGE SCALE GENOMIC DNA]</scope>
    <source>
        <strain evidence="5 6">TC-34</strain>
    </source>
</reference>
<name>A0A0P9CE56_9BACL</name>
<dbReference type="STRING" id="471514.AN477_09975"/>
<feature type="domain" description="THUMP" evidence="4">
    <location>
        <begin position="45"/>
        <end position="155"/>
    </location>
</feature>
<dbReference type="InterPro" id="IPR053943">
    <property type="entry name" value="RlmKL-like_Mtase_CS"/>
</dbReference>
<keyword evidence="2" id="KW-0808">Transferase</keyword>
<evidence type="ECO:0000256" key="3">
    <source>
        <dbReference type="PROSITE-ProRule" id="PRU00529"/>
    </source>
</evidence>
<dbReference type="InterPro" id="IPR004114">
    <property type="entry name" value="THUMP_dom"/>
</dbReference>
<keyword evidence="6" id="KW-1185">Reference proteome</keyword>
<evidence type="ECO:0000313" key="5">
    <source>
        <dbReference type="EMBL" id="KPV43883.1"/>
    </source>
</evidence>
<gene>
    <name evidence="5" type="ORF">AN477_09975</name>
</gene>
<dbReference type="AlphaFoldDB" id="A0A0P9CE56"/>
<dbReference type="OrthoDB" id="9809404at2"/>
<dbReference type="Gene3D" id="3.40.50.150">
    <property type="entry name" value="Vaccinia Virus protein VP39"/>
    <property type="match status" value="1"/>
</dbReference>
<dbReference type="RefSeq" id="WP_054969009.1">
    <property type="nucleotide sequence ID" value="NZ_LJCO01000044.1"/>
</dbReference>
<dbReference type="EMBL" id="LJCO01000044">
    <property type="protein sequence ID" value="KPV43883.1"/>
    <property type="molecule type" value="Genomic_DNA"/>
</dbReference>
<dbReference type="InterPro" id="IPR054170">
    <property type="entry name" value="RlmL_1st"/>
</dbReference>
<sequence>MESLKLIATTPFGLEAVVKRELTDLGVETLTTHNGYVEYEGDALLLVQSNLWLRTADRVVIKMGEFRADTFDELFEGTKALPWSKLLPPDAAFPVEGRSVKSKLSSVPACQRIVKKAIVESLRDGHGVMDLPEDGPLFSIEVSLQSDIALITIDTSGAGLHKRGYRPAGARAPIKETLAAALVLLSRWQPHRPFADPLCGSGTIAIEAALIGRNMAPGLMRSFAAEQWPWIPERTWADARAHARTRVKEIQQPIYASDIDANVVELATENAERAGVLDDITFSVADVATFHPVLPYGCIVTNPPYGERIGSADEVEALYRSMGKVKAGLDTWSWFVITSHPQFEKLFRQKADKKRKLYNGRIQTNLYQYLGPLPPRS</sequence>
<evidence type="ECO:0000256" key="1">
    <source>
        <dbReference type="ARBA" id="ARBA00022603"/>
    </source>
</evidence>
<keyword evidence="1" id="KW-0489">Methyltransferase</keyword>
<evidence type="ECO:0000259" key="4">
    <source>
        <dbReference type="PROSITE" id="PS51165"/>
    </source>
</evidence>
<dbReference type="Gene3D" id="3.30.2130.30">
    <property type="match status" value="1"/>
</dbReference>
<organism evidence="5 6">
    <name type="scientific">Alicyclobacillus ferrooxydans</name>
    <dbReference type="NCBI Taxonomy" id="471514"/>
    <lineage>
        <taxon>Bacteria</taxon>
        <taxon>Bacillati</taxon>
        <taxon>Bacillota</taxon>
        <taxon>Bacilli</taxon>
        <taxon>Bacillales</taxon>
        <taxon>Alicyclobacillaceae</taxon>
        <taxon>Alicyclobacillus</taxon>
    </lineage>
</organism>
<dbReference type="GO" id="GO:0003723">
    <property type="term" value="F:RNA binding"/>
    <property type="evidence" value="ECO:0007669"/>
    <property type="project" value="UniProtKB-UniRule"/>
</dbReference>
<dbReference type="CDD" id="cd11715">
    <property type="entry name" value="THUMP_AdoMetMT"/>
    <property type="match status" value="1"/>
</dbReference>
<evidence type="ECO:0000256" key="2">
    <source>
        <dbReference type="ARBA" id="ARBA00022679"/>
    </source>
</evidence>
<dbReference type="PANTHER" id="PTHR47313:SF1">
    <property type="entry name" value="RIBOSOMAL RNA LARGE SUBUNIT METHYLTRANSFERASE K_L"/>
    <property type="match status" value="1"/>
</dbReference>
<dbReference type="SMART" id="SM00981">
    <property type="entry name" value="THUMP"/>
    <property type="match status" value="1"/>
</dbReference>
<dbReference type="Proteomes" id="UP000050482">
    <property type="component" value="Unassembled WGS sequence"/>
</dbReference>
<dbReference type="InterPro" id="IPR002052">
    <property type="entry name" value="DNA_methylase_N6_adenine_CS"/>
</dbReference>
<dbReference type="PROSITE" id="PS51165">
    <property type="entry name" value="THUMP"/>
    <property type="match status" value="1"/>
</dbReference>
<dbReference type="SUPFAM" id="SSF53335">
    <property type="entry name" value="S-adenosyl-L-methionine-dependent methyltransferases"/>
    <property type="match status" value="1"/>
</dbReference>
<dbReference type="PATRIC" id="fig|471514.4.peg.3237"/>
<dbReference type="PROSITE" id="PS01261">
    <property type="entry name" value="UPF0020"/>
    <property type="match status" value="1"/>
</dbReference>
<dbReference type="PROSITE" id="PS00092">
    <property type="entry name" value="N6_MTASE"/>
    <property type="match status" value="1"/>
</dbReference>
<dbReference type="Pfam" id="PF22020">
    <property type="entry name" value="RlmL_1st"/>
    <property type="match status" value="1"/>
</dbReference>
<dbReference type="Pfam" id="PF02926">
    <property type="entry name" value="THUMP"/>
    <property type="match status" value="1"/>
</dbReference>